<dbReference type="EMBL" id="UYRR01007608">
    <property type="protein sequence ID" value="VDK23762.1"/>
    <property type="molecule type" value="Genomic_DNA"/>
</dbReference>
<evidence type="ECO:0000313" key="3">
    <source>
        <dbReference type="WBParaSite" id="ASIM_0000458401-mRNA-1"/>
    </source>
</evidence>
<dbReference type="WBParaSite" id="ASIM_0000458401-mRNA-1">
    <property type="protein sequence ID" value="ASIM_0000458401-mRNA-1"/>
    <property type="gene ID" value="ASIM_0000458401"/>
</dbReference>
<dbReference type="AlphaFoldDB" id="A0A0M3JAG4"/>
<dbReference type="Proteomes" id="UP000267096">
    <property type="component" value="Unassembled WGS sequence"/>
</dbReference>
<name>A0A0M3JAG4_ANISI</name>
<reference evidence="1 2" key="2">
    <citation type="submission" date="2018-11" db="EMBL/GenBank/DDBJ databases">
        <authorList>
            <consortium name="Pathogen Informatics"/>
        </authorList>
    </citation>
    <scope>NUCLEOTIDE SEQUENCE [LARGE SCALE GENOMIC DNA]</scope>
</reference>
<evidence type="ECO:0000313" key="2">
    <source>
        <dbReference type="Proteomes" id="UP000267096"/>
    </source>
</evidence>
<gene>
    <name evidence="1" type="ORF">ASIM_LOCUS4393</name>
</gene>
<protein>
    <submittedName>
        <fullName evidence="3">UPF0033 domain-containing protein</fullName>
    </submittedName>
</protein>
<organism evidence="3">
    <name type="scientific">Anisakis simplex</name>
    <name type="common">Herring worm</name>
    <dbReference type="NCBI Taxonomy" id="6269"/>
    <lineage>
        <taxon>Eukaryota</taxon>
        <taxon>Metazoa</taxon>
        <taxon>Ecdysozoa</taxon>
        <taxon>Nematoda</taxon>
        <taxon>Chromadorea</taxon>
        <taxon>Rhabditida</taxon>
        <taxon>Spirurina</taxon>
        <taxon>Ascaridomorpha</taxon>
        <taxon>Ascaridoidea</taxon>
        <taxon>Anisakidae</taxon>
        <taxon>Anisakis</taxon>
        <taxon>Anisakis simplex complex</taxon>
    </lineage>
</organism>
<dbReference type="OrthoDB" id="2016285at2759"/>
<reference evidence="3" key="1">
    <citation type="submission" date="2017-02" db="UniProtKB">
        <authorList>
            <consortium name="WormBaseParasite"/>
        </authorList>
    </citation>
    <scope>IDENTIFICATION</scope>
</reference>
<proteinExistence type="predicted"/>
<accession>A0A0M3JAG4</accession>
<keyword evidence="2" id="KW-1185">Reference proteome</keyword>
<evidence type="ECO:0000313" key="1">
    <source>
        <dbReference type="EMBL" id="VDK23762.1"/>
    </source>
</evidence>
<sequence length="69" mass="7754">MCPVPVFADESNIALMRDVLKDNGSLVIKMLIFAEDVDESAQRVADKYRKYFANCAILEMVTANNRVSL</sequence>